<sequence length="135" mass="15123">MKKSTKTMFINWQIIFAVGLGGALGSILRYIAVYYQTKFYPIDFPLGILIVNIVGSFLIGFFYLYFSSFIVSDNLKYLLITGFLGGLTTFSTFALDSYLLLNSSLTFAILNICLNLFGSIIAVFIAIKLAQLFFK</sequence>
<keyword evidence="11" id="KW-0915">Sodium</keyword>
<evidence type="ECO:0000256" key="7">
    <source>
        <dbReference type="ARBA" id="ARBA00023136"/>
    </source>
</evidence>
<dbReference type="AlphaFoldDB" id="A0A5C2HEZ8"/>
<evidence type="ECO:0000256" key="6">
    <source>
        <dbReference type="ARBA" id="ARBA00023065"/>
    </source>
</evidence>
<feature type="transmembrane region" description="Helical" evidence="11">
    <location>
        <begin position="12"/>
        <end position="32"/>
    </location>
</feature>
<feature type="transmembrane region" description="Helical" evidence="11">
    <location>
        <begin position="77"/>
        <end position="101"/>
    </location>
</feature>
<gene>
    <name evidence="11 12" type="primary">crcB</name>
    <name evidence="11" type="synonym">fluC</name>
    <name evidence="12" type="ORF">APORC_1914</name>
</gene>
<dbReference type="Proteomes" id="UP000322644">
    <property type="component" value="Chromosome"/>
</dbReference>
<dbReference type="KEGG" id="apoc:APORC_1914"/>
<keyword evidence="2 11" id="KW-1003">Cell membrane</keyword>
<comment type="catalytic activity">
    <reaction evidence="10">
        <text>fluoride(in) = fluoride(out)</text>
        <dbReference type="Rhea" id="RHEA:76159"/>
        <dbReference type="ChEBI" id="CHEBI:17051"/>
    </reaction>
    <physiologicalReaction direction="left-to-right" evidence="10">
        <dbReference type="Rhea" id="RHEA:76160"/>
    </physiologicalReaction>
</comment>
<evidence type="ECO:0000256" key="8">
    <source>
        <dbReference type="ARBA" id="ARBA00023303"/>
    </source>
</evidence>
<keyword evidence="11" id="KW-0479">Metal-binding</keyword>
<comment type="similarity">
    <text evidence="9 11">Belongs to the fluoride channel Fluc/FEX (TC 1.A.43) family.</text>
</comment>
<evidence type="ECO:0000256" key="10">
    <source>
        <dbReference type="ARBA" id="ARBA00035585"/>
    </source>
</evidence>
<evidence type="ECO:0000256" key="5">
    <source>
        <dbReference type="ARBA" id="ARBA00022989"/>
    </source>
</evidence>
<dbReference type="Pfam" id="PF02537">
    <property type="entry name" value="CRCB"/>
    <property type="match status" value="1"/>
</dbReference>
<evidence type="ECO:0000313" key="12">
    <source>
        <dbReference type="EMBL" id="QEP41469.1"/>
    </source>
</evidence>
<keyword evidence="3" id="KW-0997">Cell inner membrane</keyword>
<dbReference type="GO" id="GO:0005886">
    <property type="term" value="C:plasma membrane"/>
    <property type="evidence" value="ECO:0007669"/>
    <property type="project" value="UniProtKB-SubCell"/>
</dbReference>
<dbReference type="PANTHER" id="PTHR28259">
    <property type="entry name" value="FLUORIDE EXPORT PROTEIN 1-RELATED"/>
    <property type="match status" value="1"/>
</dbReference>
<dbReference type="GO" id="GO:0046872">
    <property type="term" value="F:metal ion binding"/>
    <property type="evidence" value="ECO:0007669"/>
    <property type="project" value="UniProtKB-KW"/>
</dbReference>
<evidence type="ECO:0000313" key="13">
    <source>
        <dbReference type="Proteomes" id="UP000322644"/>
    </source>
</evidence>
<comment type="function">
    <text evidence="11">Fluoride-specific ion channel. Important for reducing fluoride concentration in the cell, thus reducing its toxicity.</text>
</comment>
<name>A0A5C2HEZ8_9BACT</name>
<comment type="subcellular location">
    <subcellularLocation>
        <location evidence="1 11">Cell membrane</location>
        <topology evidence="1 11">Multi-pass membrane protein</topology>
    </subcellularLocation>
</comment>
<evidence type="ECO:0000256" key="3">
    <source>
        <dbReference type="ARBA" id="ARBA00022519"/>
    </source>
</evidence>
<feature type="transmembrane region" description="Helical" evidence="11">
    <location>
        <begin position="107"/>
        <end position="127"/>
    </location>
</feature>
<dbReference type="GO" id="GO:0062054">
    <property type="term" value="F:fluoride channel activity"/>
    <property type="evidence" value="ECO:0007669"/>
    <property type="project" value="UniProtKB-UniRule"/>
</dbReference>
<reference evidence="12 13" key="1">
    <citation type="submission" date="2019-09" db="EMBL/GenBank/DDBJ databases">
        <title>Complete genome sequencing of four Arcobacter species reveals a diverse suite of mobile elements.</title>
        <authorList>
            <person name="Miller W.G."/>
            <person name="Yee E."/>
            <person name="Bono J.L."/>
        </authorList>
    </citation>
    <scope>NUCLEOTIDE SEQUENCE [LARGE SCALE GENOMIC DNA]</scope>
    <source>
        <strain evidence="12 13">CCUG 56899</strain>
    </source>
</reference>
<evidence type="ECO:0000256" key="2">
    <source>
        <dbReference type="ARBA" id="ARBA00022475"/>
    </source>
</evidence>
<evidence type="ECO:0000256" key="9">
    <source>
        <dbReference type="ARBA" id="ARBA00035120"/>
    </source>
</evidence>
<dbReference type="NCBIfam" id="TIGR00494">
    <property type="entry name" value="crcB"/>
    <property type="match status" value="1"/>
</dbReference>
<protein>
    <recommendedName>
        <fullName evidence="11">Fluoride-specific ion channel FluC</fullName>
    </recommendedName>
</protein>
<keyword evidence="11" id="KW-0813">Transport</keyword>
<dbReference type="HAMAP" id="MF_00454">
    <property type="entry name" value="FluC"/>
    <property type="match status" value="1"/>
</dbReference>
<keyword evidence="4 11" id="KW-0812">Transmembrane</keyword>
<keyword evidence="6 11" id="KW-0406">Ion transport</keyword>
<dbReference type="PANTHER" id="PTHR28259:SF1">
    <property type="entry name" value="FLUORIDE EXPORT PROTEIN 1-RELATED"/>
    <property type="match status" value="1"/>
</dbReference>
<reference evidence="12 13" key="2">
    <citation type="submission" date="2019-09" db="EMBL/GenBank/DDBJ databases">
        <title>Taxonomic note: a critical rebuttal of the proposed division of the genus Arcobacter into six genera, emended descriptions of Arcobacter anaerophilus and the genus Arcobacter, and an assessment of genus-level boundaries for Epsilonproteobacteria using in silico genomic comparator tools.</title>
        <authorList>
            <person name="On S.L.W."/>
            <person name="Miller W.G."/>
            <person name="Biggs P."/>
            <person name="Cornelius A."/>
            <person name="Vandamme P."/>
        </authorList>
    </citation>
    <scope>NUCLEOTIDE SEQUENCE [LARGE SCALE GENOMIC DNA]</scope>
    <source>
        <strain evidence="12 13">CCUG 56899</strain>
    </source>
</reference>
<feature type="binding site" evidence="11">
    <location>
        <position position="88"/>
    </location>
    <ligand>
        <name>Na(+)</name>
        <dbReference type="ChEBI" id="CHEBI:29101"/>
        <note>structural</note>
    </ligand>
</feature>
<organism evidence="12 13">
    <name type="scientific">Arcobacter porcinus</name>
    <dbReference type="NCBI Taxonomy" id="1935204"/>
    <lineage>
        <taxon>Bacteria</taxon>
        <taxon>Pseudomonadati</taxon>
        <taxon>Campylobacterota</taxon>
        <taxon>Epsilonproteobacteria</taxon>
        <taxon>Campylobacterales</taxon>
        <taxon>Arcobacteraceae</taxon>
        <taxon>Arcobacter</taxon>
    </lineage>
</organism>
<evidence type="ECO:0000256" key="4">
    <source>
        <dbReference type="ARBA" id="ARBA00022692"/>
    </source>
</evidence>
<dbReference type="InterPro" id="IPR003691">
    <property type="entry name" value="FluC"/>
</dbReference>
<dbReference type="GO" id="GO:0140114">
    <property type="term" value="P:cellular detoxification of fluoride"/>
    <property type="evidence" value="ECO:0007669"/>
    <property type="project" value="UniProtKB-UniRule"/>
</dbReference>
<accession>A0A5C2HEZ8</accession>
<keyword evidence="5 11" id="KW-1133">Transmembrane helix</keyword>
<dbReference type="RefSeq" id="WP_225351844.1">
    <property type="nucleotide sequence ID" value="NZ_CP036246.2"/>
</dbReference>
<proteinExistence type="inferred from homology"/>
<feature type="transmembrane region" description="Helical" evidence="11">
    <location>
        <begin position="44"/>
        <end position="65"/>
    </location>
</feature>
<dbReference type="EMBL" id="CP036246">
    <property type="protein sequence ID" value="QEP41469.1"/>
    <property type="molecule type" value="Genomic_DNA"/>
</dbReference>
<feature type="binding site" evidence="11">
    <location>
        <position position="85"/>
    </location>
    <ligand>
        <name>Na(+)</name>
        <dbReference type="ChEBI" id="CHEBI:29101"/>
        <note>structural</note>
    </ligand>
</feature>
<keyword evidence="8 11" id="KW-0407">Ion channel</keyword>
<keyword evidence="7 11" id="KW-0472">Membrane</keyword>
<evidence type="ECO:0000256" key="1">
    <source>
        <dbReference type="ARBA" id="ARBA00004651"/>
    </source>
</evidence>
<comment type="activity regulation">
    <text evidence="11">Na(+) is not transported, but it plays an essential structural role and its presence is essential for fluoride channel function.</text>
</comment>
<evidence type="ECO:0000256" key="11">
    <source>
        <dbReference type="HAMAP-Rule" id="MF_00454"/>
    </source>
</evidence>